<comment type="caution">
    <text evidence="1">The sequence shown here is derived from an EMBL/GenBank/DDBJ whole genome shotgun (WGS) entry which is preliminary data.</text>
</comment>
<reference evidence="1 2" key="1">
    <citation type="journal article" date="2023" name="J. Hered.">
        <title>Chromosome-level genome of the wood stork (Mycteria americana) provides insight into avian chromosome evolution.</title>
        <authorList>
            <person name="Flamio R. Jr."/>
            <person name="Ramstad K.M."/>
        </authorList>
    </citation>
    <scope>NUCLEOTIDE SEQUENCE [LARGE SCALE GENOMIC DNA]</scope>
    <source>
        <strain evidence="1">JAX WOST 10</strain>
    </source>
</reference>
<dbReference type="PANTHER" id="PTHR33332">
    <property type="entry name" value="REVERSE TRANSCRIPTASE DOMAIN-CONTAINING PROTEIN"/>
    <property type="match status" value="1"/>
</dbReference>
<evidence type="ECO:0000313" key="2">
    <source>
        <dbReference type="Proteomes" id="UP001333110"/>
    </source>
</evidence>
<evidence type="ECO:0000313" key="1">
    <source>
        <dbReference type="EMBL" id="KAK4832289.1"/>
    </source>
</evidence>
<gene>
    <name evidence="1" type="ORF">QYF61_021688</name>
</gene>
<keyword evidence="2" id="KW-1185">Reference proteome</keyword>
<dbReference type="EMBL" id="JAUNZN010000001">
    <property type="protein sequence ID" value="KAK4832289.1"/>
    <property type="molecule type" value="Genomic_DNA"/>
</dbReference>
<name>A0AAN7NW27_MYCAM</name>
<dbReference type="AlphaFoldDB" id="A0AAN7NW27"/>
<accession>A0AAN7NW27</accession>
<protein>
    <recommendedName>
        <fullName evidence="3">Reverse transcriptase domain-containing protein</fullName>
    </recommendedName>
</protein>
<dbReference type="Proteomes" id="UP001333110">
    <property type="component" value="Unassembled WGS sequence"/>
</dbReference>
<organism evidence="1 2">
    <name type="scientific">Mycteria americana</name>
    <name type="common">Wood stork</name>
    <dbReference type="NCBI Taxonomy" id="33587"/>
    <lineage>
        <taxon>Eukaryota</taxon>
        <taxon>Metazoa</taxon>
        <taxon>Chordata</taxon>
        <taxon>Craniata</taxon>
        <taxon>Vertebrata</taxon>
        <taxon>Euteleostomi</taxon>
        <taxon>Archelosauria</taxon>
        <taxon>Archosauria</taxon>
        <taxon>Dinosauria</taxon>
        <taxon>Saurischia</taxon>
        <taxon>Theropoda</taxon>
        <taxon>Coelurosauria</taxon>
        <taxon>Aves</taxon>
        <taxon>Neognathae</taxon>
        <taxon>Neoaves</taxon>
        <taxon>Aequornithes</taxon>
        <taxon>Ciconiiformes</taxon>
        <taxon>Ciconiidae</taxon>
        <taxon>Mycteria</taxon>
    </lineage>
</organism>
<evidence type="ECO:0008006" key="3">
    <source>
        <dbReference type="Google" id="ProtNLM"/>
    </source>
</evidence>
<sequence length="157" mass="17379">MTGSVDEGRTLDAVYLKTFDTVSHNILIEKLMKYRLDKFNIFINDLDNRLECTLCKFADDTKLGGVVNTPNGCVAIQSYLNRLEKCYHCKQNINAVITLNISQQCIAATTKASWILGCIHRGITSRDTDEIIPLSMCQVAPGVLCSVLVPISSSPHN</sequence>
<proteinExistence type="predicted"/>